<dbReference type="Gene3D" id="4.10.240.10">
    <property type="entry name" value="Zn(2)-C6 fungal-type DNA-binding domain"/>
    <property type="match status" value="1"/>
</dbReference>
<dbReference type="GO" id="GO:0000981">
    <property type="term" value="F:DNA-binding transcription factor activity, RNA polymerase II-specific"/>
    <property type="evidence" value="ECO:0007669"/>
    <property type="project" value="InterPro"/>
</dbReference>
<reference evidence="9" key="2">
    <citation type="submission" date="2023-05" db="EMBL/GenBank/DDBJ databases">
        <authorList>
            <consortium name="Lawrence Berkeley National Laboratory"/>
            <person name="Steindorff A."/>
            <person name="Hensen N."/>
            <person name="Bonometti L."/>
            <person name="Westerberg I."/>
            <person name="Brannstrom I.O."/>
            <person name="Guillou S."/>
            <person name="Cros-Aarteil S."/>
            <person name="Calhoun S."/>
            <person name="Haridas S."/>
            <person name="Kuo A."/>
            <person name="Mondo S."/>
            <person name="Pangilinan J."/>
            <person name="Riley R."/>
            <person name="Labutti K."/>
            <person name="Andreopoulos B."/>
            <person name="Lipzen A."/>
            <person name="Chen C."/>
            <person name="Yanf M."/>
            <person name="Daum C."/>
            <person name="Ng V."/>
            <person name="Clum A."/>
            <person name="Ohm R."/>
            <person name="Martin F."/>
            <person name="Silar P."/>
            <person name="Natvig D."/>
            <person name="Lalanne C."/>
            <person name="Gautier V."/>
            <person name="Ament-Velasquez S.L."/>
            <person name="Kruys A."/>
            <person name="Hutchinson M.I."/>
            <person name="Powell A.J."/>
            <person name="Barry K."/>
            <person name="Miller A.N."/>
            <person name="Grigoriev I.V."/>
            <person name="Debuchy R."/>
            <person name="Gladieux P."/>
            <person name="Thoren M.H."/>
            <person name="Johannesson H."/>
        </authorList>
    </citation>
    <scope>NUCLEOTIDE SEQUENCE</scope>
    <source>
        <strain evidence="9">CBS 103.79</strain>
    </source>
</reference>
<dbReference type="EMBL" id="MU855795">
    <property type="protein sequence ID" value="KAK3899368.1"/>
    <property type="molecule type" value="Genomic_DNA"/>
</dbReference>
<name>A0AAN6MFW6_9PEZI</name>
<dbReference type="InterPro" id="IPR021858">
    <property type="entry name" value="Fun_TF"/>
</dbReference>
<proteinExistence type="predicted"/>
<evidence type="ECO:0000313" key="9">
    <source>
        <dbReference type="EMBL" id="KAK3899368.1"/>
    </source>
</evidence>
<keyword evidence="10" id="KW-1185">Reference proteome</keyword>
<evidence type="ECO:0000259" key="8">
    <source>
        <dbReference type="PROSITE" id="PS50048"/>
    </source>
</evidence>
<organism evidence="9 10">
    <name type="scientific">Staphylotrichum tortipilum</name>
    <dbReference type="NCBI Taxonomy" id="2831512"/>
    <lineage>
        <taxon>Eukaryota</taxon>
        <taxon>Fungi</taxon>
        <taxon>Dikarya</taxon>
        <taxon>Ascomycota</taxon>
        <taxon>Pezizomycotina</taxon>
        <taxon>Sordariomycetes</taxon>
        <taxon>Sordariomycetidae</taxon>
        <taxon>Sordariales</taxon>
        <taxon>Chaetomiaceae</taxon>
        <taxon>Staphylotrichum</taxon>
    </lineage>
</organism>
<evidence type="ECO:0000256" key="6">
    <source>
        <dbReference type="ARBA" id="ARBA00023242"/>
    </source>
</evidence>
<feature type="region of interest" description="Disordered" evidence="7">
    <location>
        <begin position="1"/>
        <end position="20"/>
    </location>
</feature>
<reference evidence="9" key="1">
    <citation type="journal article" date="2023" name="Mol. Phylogenet. Evol.">
        <title>Genome-scale phylogeny and comparative genomics of the fungal order Sordariales.</title>
        <authorList>
            <person name="Hensen N."/>
            <person name="Bonometti L."/>
            <person name="Westerberg I."/>
            <person name="Brannstrom I.O."/>
            <person name="Guillou S."/>
            <person name="Cros-Aarteil S."/>
            <person name="Calhoun S."/>
            <person name="Haridas S."/>
            <person name="Kuo A."/>
            <person name="Mondo S."/>
            <person name="Pangilinan J."/>
            <person name="Riley R."/>
            <person name="LaButti K."/>
            <person name="Andreopoulos B."/>
            <person name="Lipzen A."/>
            <person name="Chen C."/>
            <person name="Yan M."/>
            <person name="Daum C."/>
            <person name="Ng V."/>
            <person name="Clum A."/>
            <person name="Steindorff A."/>
            <person name="Ohm R.A."/>
            <person name="Martin F."/>
            <person name="Silar P."/>
            <person name="Natvig D.O."/>
            <person name="Lalanne C."/>
            <person name="Gautier V."/>
            <person name="Ament-Velasquez S.L."/>
            <person name="Kruys A."/>
            <person name="Hutchinson M.I."/>
            <person name="Powell A.J."/>
            <person name="Barry K."/>
            <person name="Miller A.N."/>
            <person name="Grigoriev I.V."/>
            <person name="Debuchy R."/>
            <person name="Gladieux P."/>
            <person name="Hiltunen Thoren M."/>
            <person name="Johannesson H."/>
        </authorList>
    </citation>
    <scope>NUCLEOTIDE SEQUENCE</scope>
    <source>
        <strain evidence="9">CBS 103.79</strain>
    </source>
</reference>
<dbReference type="PANTHER" id="PTHR36206">
    <property type="entry name" value="ASPERCRYPTIN BIOSYNTHESIS CLUSTER-SPECIFIC TRANSCRIPTION REGULATOR ATNN-RELATED"/>
    <property type="match status" value="1"/>
</dbReference>
<evidence type="ECO:0000256" key="7">
    <source>
        <dbReference type="SAM" id="MobiDB-lite"/>
    </source>
</evidence>
<dbReference type="PROSITE" id="PS50048">
    <property type="entry name" value="ZN2_CY6_FUNGAL_2"/>
    <property type="match status" value="1"/>
</dbReference>
<comment type="caution">
    <text evidence="9">The sequence shown here is derived from an EMBL/GenBank/DDBJ whole genome shotgun (WGS) entry which is preliminary data.</text>
</comment>
<dbReference type="Pfam" id="PF11951">
    <property type="entry name" value="Fungal_trans_2"/>
    <property type="match status" value="1"/>
</dbReference>
<evidence type="ECO:0000256" key="4">
    <source>
        <dbReference type="ARBA" id="ARBA00023125"/>
    </source>
</evidence>
<dbReference type="CDD" id="cd00067">
    <property type="entry name" value="GAL4"/>
    <property type="match status" value="1"/>
</dbReference>
<dbReference type="InterPro" id="IPR052360">
    <property type="entry name" value="Transcr_Regulatory_Proteins"/>
</dbReference>
<dbReference type="Proteomes" id="UP001303889">
    <property type="component" value="Unassembled WGS sequence"/>
</dbReference>
<evidence type="ECO:0000256" key="2">
    <source>
        <dbReference type="ARBA" id="ARBA00022833"/>
    </source>
</evidence>
<dbReference type="PROSITE" id="PS00463">
    <property type="entry name" value="ZN2_CY6_FUNGAL_1"/>
    <property type="match status" value="1"/>
</dbReference>
<feature type="compositionally biased region" description="Polar residues" evidence="7">
    <location>
        <begin position="1"/>
        <end position="14"/>
    </location>
</feature>
<dbReference type="PANTHER" id="PTHR36206:SF16">
    <property type="entry name" value="TRANSCRIPTION FACTOR DOMAIN-CONTAINING PROTEIN-RELATED"/>
    <property type="match status" value="1"/>
</dbReference>
<gene>
    <name evidence="9" type="ORF">C8A05DRAFT_18187</name>
</gene>
<keyword evidence="1" id="KW-0479">Metal-binding</keyword>
<keyword evidence="6" id="KW-0539">Nucleus</keyword>
<dbReference type="InterPro" id="IPR036864">
    <property type="entry name" value="Zn2-C6_fun-type_DNA-bd_sf"/>
</dbReference>
<dbReference type="Pfam" id="PF00172">
    <property type="entry name" value="Zn_clus"/>
    <property type="match status" value="1"/>
</dbReference>
<keyword evidence="2" id="KW-0862">Zinc</keyword>
<keyword evidence="4" id="KW-0238">DNA-binding</keyword>
<keyword evidence="3" id="KW-0805">Transcription regulation</keyword>
<accession>A0AAN6MFW6</accession>
<dbReference type="SUPFAM" id="SSF57701">
    <property type="entry name" value="Zn2/Cys6 DNA-binding domain"/>
    <property type="match status" value="1"/>
</dbReference>
<evidence type="ECO:0000256" key="1">
    <source>
        <dbReference type="ARBA" id="ARBA00022723"/>
    </source>
</evidence>
<dbReference type="GO" id="GO:0008270">
    <property type="term" value="F:zinc ion binding"/>
    <property type="evidence" value="ECO:0007669"/>
    <property type="project" value="InterPro"/>
</dbReference>
<sequence>MQNPRESQQQQSKGAGSRRSRAKTGCRSCKLRRVKCDEARPACRRCVSTGRVCDGYGIWGGGGNTYGSADREAAKLQQASDRVRQSLTVRTACPSFIPGIGPQELRALDYFWRRTAIKLPGVFGSAFWESIVFQATSSEPAVLHAVVALGAIHRSESAVDAGDQDDEPIEPDERLALQQYNKAISHLRARSESRDKRSLRVVLIACLVFICIELMRRKFRTAQAHLRSGVRLINEIQAASAQQSGVAPAGPSPQPASVDDELIEALTRLNIQSALFGQGAGHLQDIFPGCVAATLYEVPPSFPTSAVARHHLDRLIDGVTLLSVQAKSSSSPYPPSLHHRQHHLQSALSNWLQTYTTSLPTLLSPPSVSNLLAALGPHLLLLHHTMTTIIAATALPDPVTDEMVYDVYTPAFTAILAQAATLLRATAEYTGEGGGTRTRTKNLGFTIDMGFVPPLYFTALKCRVPRLRRAAVGMLASAPHREGVWDGDVAGWVAGFVVGVEEGSASMGGGIGGEGVGVDGGGGAVPGVDGDGDGAGLHWVGRHGEADEDVAPAVAVPAEMRINEVTVELPNEEGEMAAVVCKRWREDEGRWETWRREFDLTLCRVGMGI</sequence>
<evidence type="ECO:0000256" key="3">
    <source>
        <dbReference type="ARBA" id="ARBA00023015"/>
    </source>
</evidence>
<evidence type="ECO:0000256" key="5">
    <source>
        <dbReference type="ARBA" id="ARBA00023163"/>
    </source>
</evidence>
<dbReference type="SMART" id="SM00066">
    <property type="entry name" value="GAL4"/>
    <property type="match status" value="1"/>
</dbReference>
<dbReference type="AlphaFoldDB" id="A0AAN6MFW6"/>
<evidence type="ECO:0000313" key="10">
    <source>
        <dbReference type="Proteomes" id="UP001303889"/>
    </source>
</evidence>
<keyword evidence="5" id="KW-0804">Transcription</keyword>
<dbReference type="GO" id="GO:0003677">
    <property type="term" value="F:DNA binding"/>
    <property type="evidence" value="ECO:0007669"/>
    <property type="project" value="UniProtKB-KW"/>
</dbReference>
<dbReference type="InterPro" id="IPR001138">
    <property type="entry name" value="Zn2Cys6_DnaBD"/>
</dbReference>
<feature type="domain" description="Zn(2)-C6 fungal-type" evidence="8">
    <location>
        <begin position="25"/>
        <end position="53"/>
    </location>
</feature>
<protein>
    <recommendedName>
        <fullName evidence="8">Zn(2)-C6 fungal-type domain-containing protein</fullName>
    </recommendedName>
</protein>